<sequence length="135" mass="15460">MEDLRVLTQMRVREAQALLNAGEHSGSYYLLGYALECAIKVCIVKTIPAFTVPDRRLIDKMHTHDLEELLKLAQLWNDLLRHSGTDAQFGLYWAVAKDWNEHSRYKAWSAAQARDLHVAVTDGGSGVLPWIQQRW</sequence>
<keyword evidence="2" id="KW-1185">Reference proteome</keyword>
<dbReference type="EMBL" id="JBHRZG010000009">
    <property type="protein sequence ID" value="MFC3832972.1"/>
    <property type="molecule type" value="Genomic_DNA"/>
</dbReference>
<evidence type="ECO:0008006" key="3">
    <source>
        <dbReference type="Google" id="ProtNLM"/>
    </source>
</evidence>
<evidence type="ECO:0000313" key="1">
    <source>
        <dbReference type="EMBL" id="MFC3832972.1"/>
    </source>
</evidence>
<comment type="caution">
    <text evidence="1">The sequence shown here is derived from an EMBL/GenBank/DDBJ whole genome shotgun (WGS) entry which is preliminary data.</text>
</comment>
<gene>
    <name evidence="1" type="ORF">ACFOSB_08900</name>
</gene>
<proteinExistence type="predicted"/>
<organism evidence="1 2">
    <name type="scientific">Deinococcus rufus</name>
    <dbReference type="NCBI Taxonomy" id="2136097"/>
    <lineage>
        <taxon>Bacteria</taxon>
        <taxon>Thermotogati</taxon>
        <taxon>Deinococcota</taxon>
        <taxon>Deinococci</taxon>
        <taxon>Deinococcales</taxon>
        <taxon>Deinococcaceae</taxon>
        <taxon>Deinococcus</taxon>
    </lineage>
</organism>
<evidence type="ECO:0000313" key="2">
    <source>
        <dbReference type="Proteomes" id="UP001595803"/>
    </source>
</evidence>
<name>A0ABV7Z8E5_9DEIO</name>
<protein>
    <recommendedName>
        <fullName evidence="3">HEPN domain-containing protein</fullName>
    </recommendedName>
</protein>
<reference evidence="2" key="1">
    <citation type="journal article" date="2019" name="Int. J. Syst. Evol. Microbiol.">
        <title>The Global Catalogue of Microorganisms (GCM) 10K type strain sequencing project: providing services to taxonomists for standard genome sequencing and annotation.</title>
        <authorList>
            <consortium name="The Broad Institute Genomics Platform"/>
            <consortium name="The Broad Institute Genome Sequencing Center for Infectious Disease"/>
            <person name="Wu L."/>
            <person name="Ma J."/>
        </authorList>
    </citation>
    <scope>NUCLEOTIDE SEQUENCE [LARGE SCALE GENOMIC DNA]</scope>
    <source>
        <strain evidence="2">CCTCC AB 2017081</strain>
    </source>
</reference>
<accession>A0ABV7Z8E5</accession>
<dbReference type="RefSeq" id="WP_322474859.1">
    <property type="nucleotide sequence ID" value="NZ_JBHRZG010000009.1"/>
</dbReference>
<dbReference type="Proteomes" id="UP001595803">
    <property type="component" value="Unassembled WGS sequence"/>
</dbReference>